<dbReference type="Gene3D" id="1.25.40.10">
    <property type="entry name" value="Tetratricopeptide repeat domain"/>
    <property type="match status" value="1"/>
</dbReference>
<dbReference type="Proteomes" id="UP001419268">
    <property type="component" value="Unassembled WGS sequence"/>
</dbReference>
<dbReference type="GO" id="GO:0003723">
    <property type="term" value="F:RNA binding"/>
    <property type="evidence" value="ECO:0007669"/>
    <property type="project" value="InterPro"/>
</dbReference>
<dbReference type="InterPro" id="IPR002885">
    <property type="entry name" value="PPR_rpt"/>
</dbReference>
<comment type="caution">
    <text evidence="3">The sequence shown here is derived from an EMBL/GenBank/DDBJ whole genome shotgun (WGS) entry which is preliminary data.</text>
</comment>
<evidence type="ECO:0000313" key="3">
    <source>
        <dbReference type="EMBL" id="KAK9158388.1"/>
    </source>
</evidence>
<name>A0AAP0KUT8_9MAGN</name>
<dbReference type="AlphaFoldDB" id="A0AAP0KUT8"/>
<accession>A0AAP0KUT8</accession>
<protein>
    <recommendedName>
        <fullName evidence="5">Pentatricopeptide repeat-containing protein</fullName>
    </recommendedName>
</protein>
<keyword evidence="1" id="KW-0677">Repeat</keyword>
<reference evidence="3 4" key="1">
    <citation type="submission" date="2024-01" db="EMBL/GenBank/DDBJ databases">
        <title>Genome assemblies of Stephania.</title>
        <authorList>
            <person name="Yang L."/>
        </authorList>
    </citation>
    <scope>NUCLEOTIDE SEQUENCE [LARGE SCALE GENOMIC DNA]</scope>
    <source>
        <strain evidence="3">JXDWG</strain>
        <tissue evidence="3">Leaf</tissue>
    </source>
</reference>
<dbReference type="PANTHER" id="PTHR47926">
    <property type="entry name" value="PENTATRICOPEPTIDE REPEAT-CONTAINING PROTEIN"/>
    <property type="match status" value="1"/>
</dbReference>
<organism evidence="3 4">
    <name type="scientific">Stephania cephalantha</name>
    <dbReference type="NCBI Taxonomy" id="152367"/>
    <lineage>
        <taxon>Eukaryota</taxon>
        <taxon>Viridiplantae</taxon>
        <taxon>Streptophyta</taxon>
        <taxon>Embryophyta</taxon>
        <taxon>Tracheophyta</taxon>
        <taxon>Spermatophyta</taxon>
        <taxon>Magnoliopsida</taxon>
        <taxon>Ranunculales</taxon>
        <taxon>Menispermaceae</taxon>
        <taxon>Menispermoideae</taxon>
        <taxon>Cissampelideae</taxon>
        <taxon>Stephania</taxon>
    </lineage>
</organism>
<proteinExistence type="predicted"/>
<dbReference type="Pfam" id="PF01535">
    <property type="entry name" value="PPR"/>
    <property type="match status" value="2"/>
</dbReference>
<evidence type="ECO:0000256" key="1">
    <source>
        <dbReference type="ARBA" id="ARBA00022737"/>
    </source>
</evidence>
<dbReference type="PROSITE" id="PS51375">
    <property type="entry name" value="PPR"/>
    <property type="match status" value="1"/>
</dbReference>
<feature type="repeat" description="PPR" evidence="2">
    <location>
        <begin position="10"/>
        <end position="44"/>
    </location>
</feature>
<keyword evidence="4" id="KW-1185">Reference proteome</keyword>
<evidence type="ECO:0008006" key="5">
    <source>
        <dbReference type="Google" id="ProtNLM"/>
    </source>
</evidence>
<dbReference type="InterPro" id="IPR046960">
    <property type="entry name" value="PPR_At4g14850-like_plant"/>
</dbReference>
<evidence type="ECO:0000313" key="4">
    <source>
        <dbReference type="Proteomes" id="UP001419268"/>
    </source>
</evidence>
<dbReference type="GO" id="GO:0009451">
    <property type="term" value="P:RNA modification"/>
    <property type="evidence" value="ECO:0007669"/>
    <property type="project" value="InterPro"/>
</dbReference>
<evidence type="ECO:0000256" key="2">
    <source>
        <dbReference type="PROSITE-ProRule" id="PRU00708"/>
    </source>
</evidence>
<sequence>MNNDEMLERDTCSWNIVVHGYVRCGAVRSTREVLDEMPDRGLVGWSSMIAGYAKNAKPSEPVKLFREIHCKGTRKRSARIGFCAIGGGGSIEGGEGKLQRGNGGGGGTKLQKAMSNLIDSIIPIRDCSFVCSVLTFAGAQRNIGVYLPNIFELFFMMSGSLATALEWDSELGFLTSWT</sequence>
<dbReference type="EMBL" id="JBBNAG010000002">
    <property type="protein sequence ID" value="KAK9158388.1"/>
    <property type="molecule type" value="Genomic_DNA"/>
</dbReference>
<dbReference type="InterPro" id="IPR011990">
    <property type="entry name" value="TPR-like_helical_dom_sf"/>
</dbReference>
<gene>
    <name evidence="3" type="ORF">Scep_004962</name>
</gene>
<dbReference type="NCBIfam" id="TIGR00756">
    <property type="entry name" value="PPR"/>
    <property type="match status" value="1"/>
</dbReference>